<dbReference type="Proteomes" id="UP000308901">
    <property type="component" value="Unassembled WGS sequence"/>
</dbReference>
<dbReference type="InterPro" id="IPR011051">
    <property type="entry name" value="RmlC_Cupin_sf"/>
</dbReference>
<keyword evidence="3" id="KW-1185">Reference proteome</keyword>
<sequence length="165" mass="18291">MKKIGLISVLTAILVSQIQGSETKNTQVITKLEDRKSIVVSKTDFKKYFSGGEVRIDPVYPKGNAKTHSGAYVTFEPGARSNWHTHPAGQHIIVTKGVGYTQTWDGKKEIVKEGDVVWCPIGVKHWHGASKDIAMTHLVITGAVEETGKNVEWLEPVTDEQYHSH</sequence>
<evidence type="ECO:0000259" key="1">
    <source>
        <dbReference type="Pfam" id="PF07883"/>
    </source>
</evidence>
<dbReference type="RefSeq" id="WP_138151984.1">
    <property type="nucleotide sequence ID" value="NZ_VANU01000002.1"/>
</dbReference>
<dbReference type="InterPro" id="IPR013096">
    <property type="entry name" value="Cupin_2"/>
</dbReference>
<name>A0A5R8Y386_9BACT</name>
<dbReference type="OrthoDB" id="9802489at2"/>
<comment type="caution">
    <text evidence="2">The sequence shown here is derived from an EMBL/GenBank/DDBJ whole genome shotgun (WGS) entry which is preliminary data.</text>
</comment>
<dbReference type="SUPFAM" id="SSF51182">
    <property type="entry name" value="RmlC-like cupins"/>
    <property type="match status" value="1"/>
</dbReference>
<gene>
    <name evidence="2" type="ORF">FDK22_05895</name>
</gene>
<dbReference type="PANTHER" id="PTHR43698">
    <property type="entry name" value="RIBD C-TERMINAL DOMAIN CONTAINING PROTEIN"/>
    <property type="match status" value="1"/>
</dbReference>
<evidence type="ECO:0000313" key="3">
    <source>
        <dbReference type="Proteomes" id="UP000308901"/>
    </source>
</evidence>
<dbReference type="Pfam" id="PF07883">
    <property type="entry name" value="Cupin_2"/>
    <property type="match status" value="1"/>
</dbReference>
<dbReference type="AlphaFoldDB" id="A0A5R8Y386"/>
<dbReference type="Gene3D" id="2.60.120.10">
    <property type="entry name" value="Jelly Rolls"/>
    <property type="match status" value="1"/>
</dbReference>
<dbReference type="PANTHER" id="PTHR43698:SF1">
    <property type="entry name" value="BLL4564 PROTEIN"/>
    <property type="match status" value="1"/>
</dbReference>
<evidence type="ECO:0000313" key="2">
    <source>
        <dbReference type="EMBL" id="TLP39401.1"/>
    </source>
</evidence>
<accession>A0A5R8Y386</accession>
<dbReference type="CDD" id="cd02233">
    <property type="entry name" value="cupin_HNL-like"/>
    <property type="match status" value="1"/>
</dbReference>
<reference evidence="2 3" key="1">
    <citation type="submission" date="2019-05" db="EMBL/GenBank/DDBJ databases">
        <title>Arcobacter sp. nov., isolated from sea sediment.</title>
        <authorList>
            <person name="Kim W."/>
        </authorList>
    </citation>
    <scope>NUCLEOTIDE SEQUENCE [LARGE SCALE GENOMIC DNA]</scope>
    <source>
        <strain evidence="2 3">CAU 1517</strain>
    </source>
</reference>
<dbReference type="InterPro" id="IPR047263">
    <property type="entry name" value="HNL-like_cupin"/>
</dbReference>
<protein>
    <submittedName>
        <fullName evidence="2">Cupin domain-containing protein</fullName>
    </submittedName>
</protein>
<dbReference type="EMBL" id="VANU01000002">
    <property type="protein sequence ID" value="TLP39401.1"/>
    <property type="molecule type" value="Genomic_DNA"/>
</dbReference>
<organism evidence="2 3">
    <name type="scientific">Arcobacter arenosus</name>
    <dbReference type="NCBI Taxonomy" id="2576037"/>
    <lineage>
        <taxon>Bacteria</taxon>
        <taxon>Pseudomonadati</taxon>
        <taxon>Campylobacterota</taxon>
        <taxon>Epsilonproteobacteria</taxon>
        <taxon>Campylobacterales</taxon>
        <taxon>Arcobacteraceae</taxon>
        <taxon>Arcobacter</taxon>
    </lineage>
</organism>
<dbReference type="InterPro" id="IPR014710">
    <property type="entry name" value="RmlC-like_jellyroll"/>
</dbReference>
<feature type="domain" description="Cupin type-2" evidence="1">
    <location>
        <begin position="72"/>
        <end position="139"/>
    </location>
</feature>
<proteinExistence type="predicted"/>